<accession>A0A1M4YS76</accession>
<gene>
    <name evidence="1" type="ORF">SAMN02745225_02401</name>
</gene>
<dbReference type="AlphaFoldDB" id="A0A1M4YS76"/>
<evidence type="ECO:0000313" key="2">
    <source>
        <dbReference type="Proteomes" id="UP000184295"/>
    </source>
</evidence>
<sequence>MCPMVFDATLTSAFVNSVAAIIQGVLYFKERNESPSLRHFTPDRSLETLKAP</sequence>
<dbReference type="EMBL" id="FQUL01000095">
    <property type="protein sequence ID" value="SHF08654.1"/>
    <property type="molecule type" value="Genomic_DNA"/>
</dbReference>
<evidence type="ECO:0000313" key="1">
    <source>
        <dbReference type="EMBL" id="SHF08654.1"/>
    </source>
</evidence>
<organism evidence="1 2">
    <name type="scientific">Ferrithrix thermotolerans DSM 19514</name>
    <dbReference type="NCBI Taxonomy" id="1121881"/>
    <lineage>
        <taxon>Bacteria</taxon>
        <taxon>Bacillati</taxon>
        <taxon>Actinomycetota</taxon>
        <taxon>Acidimicrobiia</taxon>
        <taxon>Acidimicrobiales</taxon>
        <taxon>Acidimicrobiaceae</taxon>
        <taxon>Ferrithrix</taxon>
    </lineage>
</organism>
<reference evidence="2" key="1">
    <citation type="submission" date="2016-11" db="EMBL/GenBank/DDBJ databases">
        <authorList>
            <person name="Varghese N."/>
            <person name="Submissions S."/>
        </authorList>
    </citation>
    <scope>NUCLEOTIDE SEQUENCE [LARGE SCALE GENOMIC DNA]</scope>
    <source>
        <strain evidence="2">DSM 19514</strain>
    </source>
</reference>
<keyword evidence="2" id="KW-1185">Reference proteome</keyword>
<proteinExistence type="predicted"/>
<name>A0A1M4YS76_9ACTN</name>
<protein>
    <submittedName>
        <fullName evidence="1">Uncharacterized protein</fullName>
    </submittedName>
</protein>
<dbReference type="Proteomes" id="UP000184295">
    <property type="component" value="Unassembled WGS sequence"/>
</dbReference>